<dbReference type="InterPro" id="IPR004509">
    <property type="entry name" value="Competence_ComEA_HhH"/>
</dbReference>
<dbReference type="EMBL" id="FOUU01000005">
    <property type="protein sequence ID" value="SFM86047.1"/>
    <property type="molecule type" value="Genomic_DNA"/>
</dbReference>
<organism evidence="3 4">
    <name type="scientific">Thermodesulforhabdus norvegica</name>
    <dbReference type="NCBI Taxonomy" id="39841"/>
    <lineage>
        <taxon>Bacteria</taxon>
        <taxon>Pseudomonadati</taxon>
        <taxon>Thermodesulfobacteriota</taxon>
        <taxon>Syntrophobacteria</taxon>
        <taxon>Syntrophobacterales</taxon>
        <taxon>Thermodesulforhabdaceae</taxon>
        <taxon>Thermodesulforhabdus</taxon>
    </lineage>
</organism>
<dbReference type="SUPFAM" id="SSF47781">
    <property type="entry name" value="RuvA domain 2-like"/>
    <property type="match status" value="1"/>
</dbReference>
<dbReference type="Proteomes" id="UP000199611">
    <property type="component" value="Unassembled WGS sequence"/>
</dbReference>
<dbReference type="PANTHER" id="PTHR21180:SF32">
    <property type="entry name" value="ENDONUCLEASE_EXONUCLEASE_PHOSPHATASE FAMILY DOMAIN-CONTAINING PROTEIN 1"/>
    <property type="match status" value="1"/>
</dbReference>
<dbReference type="SMART" id="SM00278">
    <property type="entry name" value="HhH1"/>
    <property type="match status" value="2"/>
</dbReference>
<dbReference type="Pfam" id="PF12836">
    <property type="entry name" value="HHH_3"/>
    <property type="match status" value="1"/>
</dbReference>
<dbReference type="InterPro" id="IPR010994">
    <property type="entry name" value="RuvA_2-like"/>
</dbReference>
<dbReference type="GO" id="GO:0003677">
    <property type="term" value="F:DNA binding"/>
    <property type="evidence" value="ECO:0007669"/>
    <property type="project" value="InterPro"/>
</dbReference>
<keyword evidence="4" id="KW-1185">Reference proteome</keyword>
<name>A0A1I4UAP5_9BACT</name>
<evidence type="ECO:0000259" key="2">
    <source>
        <dbReference type="SMART" id="SM00278"/>
    </source>
</evidence>
<sequence length="105" mass="11610">MPVKKYSIILLPAFALLLYAVMPCAAQNQPTNQQTASEQVSAKINTNTADKADLEKLPGIGPTLAERNIQYRQEHGPFKTIDELKNVKGIGDKKFEAIKDLITLE</sequence>
<feature type="signal peptide" evidence="1">
    <location>
        <begin position="1"/>
        <end position="25"/>
    </location>
</feature>
<protein>
    <submittedName>
        <fullName evidence="3">ComEA protein</fullName>
    </submittedName>
</protein>
<dbReference type="STRING" id="39841.SAMN05660836_01750"/>
<dbReference type="InterPro" id="IPR051675">
    <property type="entry name" value="Endo/Exo/Phosphatase_dom_1"/>
</dbReference>
<dbReference type="AlphaFoldDB" id="A0A1I4UAP5"/>
<dbReference type="Gene3D" id="1.10.150.280">
    <property type="entry name" value="AF1531-like domain"/>
    <property type="match status" value="1"/>
</dbReference>
<dbReference type="GO" id="GO:0015627">
    <property type="term" value="C:type II protein secretion system complex"/>
    <property type="evidence" value="ECO:0007669"/>
    <property type="project" value="TreeGrafter"/>
</dbReference>
<dbReference type="GO" id="GO:0006281">
    <property type="term" value="P:DNA repair"/>
    <property type="evidence" value="ECO:0007669"/>
    <property type="project" value="InterPro"/>
</dbReference>
<dbReference type="InterPro" id="IPR003583">
    <property type="entry name" value="Hlx-hairpin-Hlx_DNA-bd_motif"/>
</dbReference>
<feature type="chain" id="PRO_5011767987" evidence="1">
    <location>
        <begin position="26"/>
        <end position="105"/>
    </location>
</feature>
<dbReference type="NCBIfam" id="TIGR00426">
    <property type="entry name" value="competence protein ComEA helix-hairpin-helix repeat region"/>
    <property type="match status" value="1"/>
</dbReference>
<gene>
    <name evidence="3" type="ORF">SAMN05660836_01750</name>
</gene>
<proteinExistence type="predicted"/>
<feature type="domain" description="Helix-hairpin-helix DNA-binding motif class 1" evidence="2">
    <location>
        <begin position="52"/>
        <end position="71"/>
    </location>
</feature>
<evidence type="ECO:0000313" key="3">
    <source>
        <dbReference type="EMBL" id="SFM86047.1"/>
    </source>
</evidence>
<evidence type="ECO:0000256" key="1">
    <source>
        <dbReference type="SAM" id="SignalP"/>
    </source>
</evidence>
<keyword evidence="1" id="KW-0732">Signal</keyword>
<evidence type="ECO:0000313" key="4">
    <source>
        <dbReference type="Proteomes" id="UP000199611"/>
    </source>
</evidence>
<dbReference type="GO" id="GO:0015628">
    <property type="term" value="P:protein secretion by the type II secretion system"/>
    <property type="evidence" value="ECO:0007669"/>
    <property type="project" value="TreeGrafter"/>
</dbReference>
<feature type="domain" description="Helix-hairpin-helix DNA-binding motif class 1" evidence="2">
    <location>
        <begin position="82"/>
        <end position="101"/>
    </location>
</feature>
<accession>A0A1I4UAP5</accession>
<reference evidence="3 4" key="1">
    <citation type="submission" date="2016-10" db="EMBL/GenBank/DDBJ databases">
        <authorList>
            <person name="de Groot N.N."/>
        </authorList>
    </citation>
    <scope>NUCLEOTIDE SEQUENCE [LARGE SCALE GENOMIC DNA]</scope>
    <source>
        <strain evidence="3 4">DSM 9990</strain>
    </source>
</reference>
<dbReference type="PANTHER" id="PTHR21180">
    <property type="entry name" value="ENDONUCLEASE/EXONUCLEASE/PHOSPHATASE FAMILY DOMAIN-CONTAINING PROTEIN 1"/>
    <property type="match status" value="1"/>
</dbReference>